<organism evidence="1 2">
    <name type="scientific">Hymenobacter koreensis</name>
    <dbReference type="NCBI Taxonomy" id="1084523"/>
    <lineage>
        <taxon>Bacteria</taxon>
        <taxon>Pseudomonadati</taxon>
        <taxon>Bacteroidota</taxon>
        <taxon>Cytophagia</taxon>
        <taxon>Cytophagales</taxon>
        <taxon>Hymenobacteraceae</taxon>
        <taxon>Hymenobacter</taxon>
    </lineage>
</organism>
<name>A0ABP8JKM1_9BACT</name>
<comment type="caution">
    <text evidence="1">The sequence shown here is derived from an EMBL/GenBank/DDBJ whole genome shotgun (WGS) entry which is preliminary data.</text>
</comment>
<accession>A0ABP8JKM1</accession>
<keyword evidence="2" id="KW-1185">Reference proteome</keyword>
<gene>
    <name evidence="1" type="ORF">GCM10023186_42100</name>
</gene>
<evidence type="ECO:0000313" key="1">
    <source>
        <dbReference type="EMBL" id="GAA4392057.1"/>
    </source>
</evidence>
<dbReference type="EMBL" id="BAABHA010000015">
    <property type="protein sequence ID" value="GAA4392057.1"/>
    <property type="molecule type" value="Genomic_DNA"/>
</dbReference>
<reference evidence="2" key="1">
    <citation type="journal article" date="2019" name="Int. J. Syst. Evol. Microbiol.">
        <title>The Global Catalogue of Microorganisms (GCM) 10K type strain sequencing project: providing services to taxonomists for standard genome sequencing and annotation.</title>
        <authorList>
            <consortium name="The Broad Institute Genomics Platform"/>
            <consortium name="The Broad Institute Genome Sequencing Center for Infectious Disease"/>
            <person name="Wu L."/>
            <person name="Ma J."/>
        </authorList>
    </citation>
    <scope>NUCLEOTIDE SEQUENCE [LARGE SCALE GENOMIC DNA]</scope>
    <source>
        <strain evidence="2">JCM 17924</strain>
    </source>
</reference>
<sequence>MWLLRPTRQTLTQKEVAVKKILLEPVLPANTIAFPQVNKFHGIFAKKDGKLIGMLLPHEDGGYVVQLSLSSRVVAHHNTMSLKDSMHYFEARGYEFFQEV</sequence>
<dbReference type="Proteomes" id="UP001500454">
    <property type="component" value="Unassembled WGS sequence"/>
</dbReference>
<proteinExistence type="predicted"/>
<evidence type="ECO:0000313" key="2">
    <source>
        <dbReference type="Proteomes" id="UP001500454"/>
    </source>
</evidence>
<protein>
    <submittedName>
        <fullName evidence="1">Uncharacterized protein</fullName>
    </submittedName>
</protein>